<sequence>MLNLSTLSVKKELEAEGTGALGDRFGCSRCNHPDRWWATVTLPRGN</sequence>
<reference evidence="1" key="1">
    <citation type="submission" date="2014-11" db="EMBL/GenBank/DDBJ databases">
        <authorList>
            <person name="Amaro Gonzalez C."/>
        </authorList>
    </citation>
    <scope>NUCLEOTIDE SEQUENCE</scope>
</reference>
<dbReference type="AlphaFoldDB" id="A0A0E9RRQ6"/>
<evidence type="ECO:0000313" key="1">
    <source>
        <dbReference type="EMBL" id="JAH31856.1"/>
    </source>
</evidence>
<proteinExistence type="predicted"/>
<dbReference type="EMBL" id="GBXM01076721">
    <property type="protein sequence ID" value="JAH31856.1"/>
    <property type="molecule type" value="Transcribed_RNA"/>
</dbReference>
<accession>A0A0E9RRQ6</accession>
<name>A0A0E9RRQ6_ANGAN</name>
<reference evidence="1" key="2">
    <citation type="journal article" date="2015" name="Fish Shellfish Immunol.">
        <title>Early steps in the European eel (Anguilla anguilla)-Vibrio vulnificus interaction in the gills: Role of the RtxA13 toxin.</title>
        <authorList>
            <person name="Callol A."/>
            <person name="Pajuelo D."/>
            <person name="Ebbesson L."/>
            <person name="Teles M."/>
            <person name="MacKenzie S."/>
            <person name="Amaro C."/>
        </authorList>
    </citation>
    <scope>NUCLEOTIDE SEQUENCE</scope>
</reference>
<protein>
    <submittedName>
        <fullName evidence="1">Uncharacterized protein</fullName>
    </submittedName>
</protein>
<organism evidence="1">
    <name type="scientific">Anguilla anguilla</name>
    <name type="common">European freshwater eel</name>
    <name type="synonym">Muraena anguilla</name>
    <dbReference type="NCBI Taxonomy" id="7936"/>
    <lineage>
        <taxon>Eukaryota</taxon>
        <taxon>Metazoa</taxon>
        <taxon>Chordata</taxon>
        <taxon>Craniata</taxon>
        <taxon>Vertebrata</taxon>
        <taxon>Euteleostomi</taxon>
        <taxon>Actinopterygii</taxon>
        <taxon>Neopterygii</taxon>
        <taxon>Teleostei</taxon>
        <taxon>Anguilliformes</taxon>
        <taxon>Anguillidae</taxon>
        <taxon>Anguilla</taxon>
    </lineage>
</organism>